<evidence type="ECO:0000256" key="4">
    <source>
        <dbReference type="ARBA" id="ARBA00022801"/>
    </source>
</evidence>
<dbReference type="EnsemblProtists" id="EOD36622">
    <property type="protein sequence ID" value="EOD36622"/>
    <property type="gene ID" value="EMIHUDRAFT_70636"/>
</dbReference>
<dbReference type="SMART" id="SM01098">
    <property type="entry name" value="CPSF73-100_C"/>
    <property type="match status" value="1"/>
</dbReference>
<dbReference type="Pfam" id="PF10996">
    <property type="entry name" value="Beta-Casp"/>
    <property type="match status" value="1"/>
</dbReference>
<dbReference type="InterPro" id="IPR021718">
    <property type="entry name" value="CPSF73-100_C"/>
</dbReference>
<dbReference type="Gene3D" id="3.40.50.10890">
    <property type="match status" value="1"/>
</dbReference>
<dbReference type="InterPro" id="IPR022712">
    <property type="entry name" value="Beta_Casp"/>
</dbReference>
<evidence type="ECO:0000259" key="6">
    <source>
        <dbReference type="SMART" id="SM00849"/>
    </source>
</evidence>
<dbReference type="OMA" id="CKQHITL"/>
<organism evidence="9 10">
    <name type="scientific">Emiliania huxleyi (strain CCMP1516)</name>
    <dbReference type="NCBI Taxonomy" id="280463"/>
    <lineage>
        <taxon>Eukaryota</taxon>
        <taxon>Haptista</taxon>
        <taxon>Haptophyta</taxon>
        <taxon>Prymnesiophyceae</taxon>
        <taxon>Isochrysidales</taxon>
        <taxon>Noelaerhabdaceae</taxon>
        <taxon>Emiliania</taxon>
    </lineage>
</organism>
<protein>
    <recommendedName>
        <fullName evidence="11">Cleavage and polyadenylation specificity factor subunit 3</fullName>
    </recommendedName>
</protein>
<reference evidence="10" key="1">
    <citation type="journal article" date="2013" name="Nature">
        <title>Pan genome of the phytoplankton Emiliania underpins its global distribution.</title>
        <authorList>
            <person name="Read B.A."/>
            <person name="Kegel J."/>
            <person name="Klute M.J."/>
            <person name="Kuo A."/>
            <person name="Lefebvre S.C."/>
            <person name="Maumus F."/>
            <person name="Mayer C."/>
            <person name="Miller J."/>
            <person name="Monier A."/>
            <person name="Salamov A."/>
            <person name="Young J."/>
            <person name="Aguilar M."/>
            <person name="Claverie J.M."/>
            <person name="Frickenhaus S."/>
            <person name="Gonzalez K."/>
            <person name="Herman E.K."/>
            <person name="Lin Y.C."/>
            <person name="Napier J."/>
            <person name="Ogata H."/>
            <person name="Sarno A.F."/>
            <person name="Shmutz J."/>
            <person name="Schroeder D."/>
            <person name="de Vargas C."/>
            <person name="Verret F."/>
            <person name="von Dassow P."/>
            <person name="Valentin K."/>
            <person name="Van de Peer Y."/>
            <person name="Wheeler G."/>
            <person name="Dacks J.B."/>
            <person name="Delwiche C.F."/>
            <person name="Dyhrman S.T."/>
            <person name="Glockner G."/>
            <person name="John U."/>
            <person name="Richards T."/>
            <person name="Worden A.Z."/>
            <person name="Zhang X."/>
            <person name="Grigoriev I.V."/>
            <person name="Allen A.E."/>
            <person name="Bidle K."/>
            <person name="Borodovsky M."/>
            <person name="Bowler C."/>
            <person name="Brownlee C."/>
            <person name="Cock J.M."/>
            <person name="Elias M."/>
            <person name="Gladyshev V.N."/>
            <person name="Groth M."/>
            <person name="Guda C."/>
            <person name="Hadaegh A."/>
            <person name="Iglesias-Rodriguez M.D."/>
            <person name="Jenkins J."/>
            <person name="Jones B.M."/>
            <person name="Lawson T."/>
            <person name="Leese F."/>
            <person name="Lindquist E."/>
            <person name="Lobanov A."/>
            <person name="Lomsadze A."/>
            <person name="Malik S.B."/>
            <person name="Marsh M.E."/>
            <person name="Mackinder L."/>
            <person name="Mock T."/>
            <person name="Mueller-Roeber B."/>
            <person name="Pagarete A."/>
            <person name="Parker M."/>
            <person name="Probert I."/>
            <person name="Quesneville H."/>
            <person name="Raines C."/>
            <person name="Rensing S.A."/>
            <person name="Riano-Pachon D.M."/>
            <person name="Richier S."/>
            <person name="Rokitta S."/>
            <person name="Shiraiwa Y."/>
            <person name="Soanes D.M."/>
            <person name="van der Giezen M."/>
            <person name="Wahlund T.M."/>
            <person name="Williams B."/>
            <person name="Wilson W."/>
            <person name="Wolfe G."/>
            <person name="Wurch L.L."/>
        </authorList>
    </citation>
    <scope>NUCLEOTIDE SEQUENCE</scope>
</reference>
<dbReference type="CDD" id="cd16292">
    <property type="entry name" value="CPSF3-like_MBL-fold"/>
    <property type="match status" value="1"/>
</dbReference>
<dbReference type="InterPro" id="IPR011108">
    <property type="entry name" value="RMMBL"/>
</dbReference>
<dbReference type="InterPro" id="IPR001279">
    <property type="entry name" value="Metallo-B-lactamas"/>
</dbReference>
<dbReference type="GO" id="GO:0003723">
    <property type="term" value="F:RNA binding"/>
    <property type="evidence" value="ECO:0007669"/>
    <property type="project" value="TreeGrafter"/>
</dbReference>
<reference evidence="9" key="2">
    <citation type="submission" date="2024-10" db="UniProtKB">
        <authorList>
            <consortium name="EnsemblProtists"/>
        </authorList>
    </citation>
    <scope>IDENTIFICATION</scope>
</reference>
<comment type="subcellular location">
    <subcellularLocation>
        <location evidence="1">Nucleus</location>
    </subcellularLocation>
</comment>
<feature type="domain" description="Beta-Casp" evidence="7">
    <location>
        <begin position="258"/>
        <end position="380"/>
    </location>
</feature>
<keyword evidence="4" id="KW-0378">Hydrolase</keyword>
<dbReference type="Pfam" id="PF16661">
    <property type="entry name" value="Lactamase_B_6"/>
    <property type="match status" value="1"/>
</dbReference>
<evidence type="ECO:0000256" key="2">
    <source>
        <dbReference type="ARBA" id="ARBA00022664"/>
    </source>
</evidence>
<dbReference type="GO" id="GO:0004534">
    <property type="term" value="F:5'-3' RNA exonuclease activity"/>
    <property type="evidence" value="ECO:0007669"/>
    <property type="project" value="TreeGrafter"/>
</dbReference>
<name>A0A0D3KLI7_EMIH1</name>
<dbReference type="InterPro" id="IPR050698">
    <property type="entry name" value="MBL"/>
</dbReference>
<keyword evidence="10" id="KW-1185">Reference proteome</keyword>
<feature type="domain" description="Metallo-beta-lactamase" evidence="6">
    <location>
        <begin position="36"/>
        <end position="224"/>
    </location>
</feature>
<dbReference type="SUPFAM" id="SSF56281">
    <property type="entry name" value="Metallo-hydrolase/oxidoreductase"/>
    <property type="match status" value="1"/>
</dbReference>
<dbReference type="STRING" id="2903.R1DNS5"/>
<evidence type="ECO:0000313" key="9">
    <source>
        <dbReference type="EnsemblProtists" id="EOD36622"/>
    </source>
</evidence>
<dbReference type="Pfam" id="PF11718">
    <property type="entry name" value="CPSF73-100_C"/>
    <property type="match status" value="1"/>
</dbReference>
<accession>A0A0D3KLI7</accession>
<evidence type="ECO:0000313" key="10">
    <source>
        <dbReference type="Proteomes" id="UP000013827"/>
    </source>
</evidence>
<dbReference type="GO" id="GO:0004521">
    <property type="term" value="F:RNA endonuclease activity"/>
    <property type="evidence" value="ECO:0007669"/>
    <property type="project" value="TreeGrafter"/>
</dbReference>
<keyword evidence="2" id="KW-0507">mRNA processing</keyword>
<feature type="domain" description="Pre-mRNA 3'-end-processing endonuclease polyadenylation factor C-term" evidence="8">
    <location>
        <begin position="487"/>
        <end position="706"/>
    </location>
</feature>
<keyword evidence="3" id="KW-0540">Nuclease</keyword>
<evidence type="ECO:0008006" key="11">
    <source>
        <dbReference type="Google" id="ProtNLM"/>
    </source>
</evidence>
<dbReference type="PaxDb" id="2903-EOD36622"/>
<dbReference type="Proteomes" id="UP000013827">
    <property type="component" value="Unassembled WGS sequence"/>
</dbReference>
<dbReference type="Pfam" id="PF07521">
    <property type="entry name" value="RMMBL"/>
    <property type="match status" value="1"/>
</dbReference>
<dbReference type="Gene3D" id="3.60.15.10">
    <property type="entry name" value="Ribonuclease Z/Hydroxyacylglutathione hydrolase-like"/>
    <property type="match status" value="1"/>
</dbReference>
<evidence type="ECO:0000256" key="1">
    <source>
        <dbReference type="ARBA" id="ARBA00004123"/>
    </source>
</evidence>
<dbReference type="KEGG" id="ehx:EMIHUDRAFT_70636"/>
<dbReference type="GeneID" id="17281892"/>
<dbReference type="PANTHER" id="PTHR11203:SF11">
    <property type="entry name" value="CLEAVAGE AND POLYADENYLATION SPECIFICITY FACTOR SUBUNIT 3"/>
    <property type="match status" value="1"/>
</dbReference>
<evidence type="ECO:0000256" key="3">
    <source>
        <dbReference type="ARBA" id="ARBA00022722"/>
    </source>
</evidence>
<dbReference type="RefSeq" id="XP_005789051.1">
    <property type="nucleotide sequence ID" value="XM_005788994.1"/>
</dbReference>
<dbReference type="AlphaFoldDB" id="A0A0D3KLI7"/>
<dbReference type="SMART" id="SM00849">
    <property type="entry name" value="Lactamase_B"/>
    <property type="match status" value="1"/>
</dbReference>
<dbReference type="SMART" id="SM01027">
    <property type="entry name" value="Beta-Casp"/>
    <property type="match status" value="1"/>
</dbReference>
<evidence type="ECO:0000256" key="5">
    <source>
        <dbReference type="ARBA" id="ARBA00023242"/>
    </source>
</evidence>
<keyword evidence="5" id="KW-0539">Nucleus</keyword>
<dbReference type="HOGENOM" id="CLU_009673_2_3_1"/>
<dbReference type="InterPro" id="IPR036866">
    <property type="entry name" value="RibonucZ/Hydroxyglut_hydro"/>
</dbReference>
<dbReference type="GO" id="GO:0005847">
    <property type="term" value="C:mRNA cleavage and polyadenylation specificity factor complex"/>
    <property type="evidence" value="ECO:0007669"/>
    <property type="project" value="TreeGrafter"/>
</dbReference>
<dbReference type="PANTHER" id="PTHR11203">
    <property type="entry name" value="CLEAVAGE AND POLYADENYLATION SPECIFICITY FACTOR FAMILY MEMBER"/>
    <property type="match status" value="1"/>
</dbReference>
<dbReference type="GO" id="GO:0006398">
    <property type="term" value="P:mRNA 3'-end processing by stem-loop binding and cleavage"/>
    <property type="evidence" value="ECO:0007669"/>
    <property type="project" value="TreeGrafter"/>
</dbReference>
<dbReference type="FunFam" id="3.40.50.10890:FF:000001">
    <property type="entry name" value="Cleavage and polyadenylation specificity factor subunit 3"/>
    <property type="match status" value="1"/>
</dbReference>
<evidence type="ECO:0000259" key="7">
    <source>
        <dbReference type="SMART" id="SM01027"/>
    </source>
</evidence>
<dbReference type="eggNOG" id="KOG1137">
    <property type="taxonomic scope" value="Eukaryota"/>
</dbReference>
<proteinExistence type="predicted"/>
<evidence type="ECO:0000259" key="8">
    <source>
        <dbReference type="SMART" id="SM01098"/>
    </source>
</evidence>
<sequence length="708" mass="77076">MSSTTHTVAASGGPQEVRLGEDVMTVLPLGSGCEVGRSAVVVKFKGSTVMFDCGVHPGRTGYDALPFFDEIDPTEVDLLLVTHFHMDHCGALPFFLQKTGFGGRTFMTHPTKAVCKLLLHDSVKIGHDDGRMWDEADLVAAMDRIELINYHQAAVLSHKGIRFWCYNAGHVLGAAMFMIEVEPSETLPRPFRDPSATLPAAGAETPTDPPHVLIVESTYGVMSHEPRELRELRFTAAVHAILQRGGKCLIPVFALGRSQELLLILDAYWRDHPELHKVPLYYASGIAKRCMRIYQTYINMMNENIRDAHATGRNPWEFEFVRNLPSSAQFNDSQPMVVMASPGMLQQGLSRELFELWCSDRRNGLVMPGYSVVGTLANHLLSEPKEIQTSGGDWVAVNLTITYVSFSAHSDFTQTSEFISATRPRHVIHVHGGEEEMKRLARALAKQYSPKEVEFLTPQNCQPVQLRFPGEKIARVVGSLAEEEPSDGAPLEALLLLKENKYTLLAPADLHTATDLATTRLLQRPRFRFERPPAALLSAVGRIFEQAGEEAAEEGGPSALARRWLVQGLVAVEVSPASSLAVLEWEADPIADTVADAVSALLLQLQAQQLPEVAAAEEPAGGGGGGEGGGGGAGGGLDFALRVLAEQFGAVEEEEAGGARRLQVAGHAVRLHGASLPFERIESESEFALQRVRDVLARALDACRPVAA</sequence>